<dbReference type="CDD" id="cd02440">
    <property type="entry name" value="AdoMet_MTases"/>
    <property type="match status" value="1"/>
</dbReference>
<keyword evidence="9" id="KW-1185">Reference proteome</keyword>
<feature type="active site" description="Nucleophile" evidence="6">
    <location>
        <position position="240"/>
    </location>
</feature>
<dbReference type="InterPro" id="IPR001678">
    <property type="entry name" value="MeTrfase_RsmB-F_NOP2_dom"/>
</dbReference>
<feature type="binding site" evidence="6">
    <location>
        <position position="141"/>
    </location>
    <ligand>
        <name>S-adenosyl-L-methionine</name>
        <dbReference type="ChEBI" id="CHEBI:59789"/>
    </ligand>
</feature>
<dbReference type="InterPro" id="IPR049560">
    <property type="entry name" value="MeTrfase_RsmB-F_NOP2_cat"/>
</dbReference>
<evidence type="ECO:0000313" key="8">
    <source>
        <dbReference type="EMBL" id="PXX77739.1"/>
    </source>
</evidence>
<dbReference type="Pfam" id="PF17125">
    <property type="entry name" value="Methyltr_RsmF_N"/>
    <property type="match status" value="1"/>
</dbReference>
<keyword evidence="3 6" id="KW-0808">Transferase</keyword>
<dbReference type="Proteomes" id="UP000247555">
    <property type="component" value="Unassembled WGS sequence"/>
</dbReference>
<evidence type="ECO:0000313" key="9">
    <source>
        <dbReference type="Proteomes" id="UP000247555"/>
    </source>
</evidence>
<feature type="domain" description="SAM-dependent MTase RsmB/NOP-type" evidence="7">
    <location>
        <begin position="25"/>
        <end position="312"/>
    </location>
</feature>
<comment type="similarity">
    <text evidence="6">Belongs to the class I-like SAM-binding methyltransferase superfamily. RsmB/NOP family.</text>
</comment>
<dbReference type="RefSeq" id="WP_110391279.1">
    <property type="nucleotide sequence ID" value="NZ_QJKI01000015.1"/>
</dbReference>
<evidence type="ECO:0000256" key="5">
    <source>
        <dbReference type="ARBA" id="ARBA00022884"/>
    </source>
</evidence>
<comment type="caution">
    <text evidence="8">The sequence shown here is derived from an EMBL/GenBank/DDBJ whole genome shotgun (WGS) entry which is preliminary data.</text>
</comment>
<dbReference type="PRINTS" id="PR02008">
    <property type="entry name" value="RCMTFAMILY"/>
</dbReference>
<dbReference type="Gene3D" id="3.30.70.1170">
    <property type="entry name" value="Sun protein, domain 3"/>
    <property type="match status" value="1"/>
</dbReference>
<name>A0A318KIY9_9NEIS</name>
<dbReference type="Pfam" id="PF01189">
    <property type="entry name" value="Methyltr_RsmB-F"/>
    <property type="match status" value="1"/>
</dbReference>
<protein>
    <submittedName>
        <fullName evidence="8">NOL1/NOP2/sun family putative RNA methylase</fullName>
    </submittedName>
</protein>
<reference evidence="8 9" key="1">
    <citation type="submission" date="2018-05" db="EMBL/GenBank/DDBJ databases">
        <title>Genomic Encyclopedia of Type Strains, Phase IV (KMG-IV): sequencing the most valuable type-strain genomes for metagenomic binning, comparative biology and taxonomic classification.</title>
        <authorList>
            <person name="Goeker M."/>
        </authorList>
    </citation>
    <scope>NUCLEOTIDE SEQUENCE [LARGE SCALE GENOMIC DNA]</scope>
    <source>
        <strain evidence="8 9">DSM 29661</strain>
    </source>
</reference>
<feature type="binding site" evidence="6">
    <location>
        <begin position="117"/>
        <end position="123"/>
    </location>
    <ligand>
        <name>S-adenosyl-L-methionine</name>
        <dbReference type="ChEBI" id="CHEBI:59789"/>
    </ligand>
</feature>
<sequence>MTATLPAAFADRLTRILPADRLDGVLASFAAVKDVAFRINTLKAQPDAVLAGLRAAGLNPRPVAWSPLAWVVDAAAKRALTETPAFYQGEIYIQNLASQLAPLALAPQPGEMVLDLAAAPGGKTCQMAALMGNQGWLSAVEPVRDRYFRLKHNLDQQGVSIAHCYQKDGRAVGALTPERFDRVLLDAPCSSEARFDLNDPDSMAHWSPGKVREVAHKQKRLLLSAIHALKPGGVLVYSTCSFAPEENECIVHAALHKLGDAVEVTPVDIPVLHQPGLTEWDGKMLNPQLAHSVRVLPDSLVDGFYLTRLVKQRSTQ</sequence>
<keyword evidence="4 6" id="KW-0949">S-adenosyl-L-methionine</keyword>
<gene>
    <name evidence="8" type="ORF">DFR34_11551</name>
</gene>
<evidence type="ECO:0000256" key="3">
    <source>
        <dbReference type="ARBA" id="ARBA00022679"/>
    </source>
</evidence>
<dbReference type="PANTHER" id="PTHR22807">
    <property type="entry name" value="NOP2 YEAST -RELATED NOL1/NOP2/FMU SUN DOMAIN-CONTAINING"/>
    <property type="match status" value="1"/>
</dbReference>
<keyword evidence="5 6" id="KW-0694">RNA-binding</keyword>
<feature type="binding site" evidence="6">
    <location>
        <position position="168"/>
    </location>
    <ligand>
        <name>S-adenosyl-L-methionine</name>
        <dbReference type="ChEBI" id="CHEBI:59789"/>
    </ligand>
</feature>
<dbReference type="EMBL" id="QJKI01000015">
    <property type="protein sequence ID" value="PXX77739.1"/>
    <property type="molecule type" value="Genomic_DNA"/>
</dbReference>
<keyword evidence="1" id="KW-0963">Cytoplasm</keyword>
<dbReference type="GO" id="GO:0008173">
    <property type="term" value="F:RNA methyltransferase activity"/>
    <property type="evidence" value="ECO:0007669"/>
    <property type="project" value="InterPro"/>
</dbReference>
<dbReference type="SUPFAM" id="SSF53335">
    <property type="entry name" value="S-adenosyl-L-methionine-dependent methyltransferases"/>
    <property type="match status" value="1"/>
</dbReference>
<evidence type="ECO:0000256" key="2">
    <source>
        <dbReference type="ARBA" id="ARBA00022603"/>
    </source>
</evidence>
<dbReference type="GO" id="GO:0003723">
    <property type="term" value="F:RNA binding"/>
    <property type="evidence" value="ECO:0007669"/>
    <property type="project" value="UniProtKB-UniRule"/>
</dbReference>
<dbReference type="AlphaFoldDB" id="A0A318KIY9"/>
<evidence type="ECO:0000259" key="7">
    <source>
        <dbReference type="PROSITE" id="PS51686"/>
    </source>
</evidence>
<accession>A0A318KIY9</accession>
<dbReference type="InterPro" id="IPR029063">
    <property type="entry name" value="SAM-dependent_MTases_sf"/>
</dbReference>
<evidence type="ECO:0000256" key="4">
    <source>
        <dbReference type="ARBA" id="ARBA00022691"/>
    </source>
</evidence>
<organism evidence="8 9">
    <name type="scientific">Rivihabitans pingtungensis</name>
    <dbReference type="NCBI Taxonomy" id="1054498"/>
    <lineage>
        <taxon>Bacteria</taxon>
        <taxon>Pseudomonadati</taxon>
        <taxon>Pseudomonadota</taxon>
        <taxon>Betaproteobacteria</taxon>
        <taxon>Neisseriales</taxon>
        <taxon>Aquaspirillaceae</taxon>
        <taxon>Rivihabitans</taxon>
    </lineage>
</organism>
<keyword evidence="2 6" id="KW-0489">Methyltransferase</keyword>
<dbReference type="GO" id="GO:0001510">
    <property type="term" value="P:RNA methylation"/>
    <property type="evidence" value="ECO:0007669"/>
    <property type="project" value="InterPro"/>
</dbReference>
<dbReference type="Gene3D" id="3.40.50.150">
    <property type="entry name" value="Vaccinia Virus protein VP39"/>
    <property type="match status" value="1"/>
</dbReference>
<proteinExistence type="inferred from homology"/>
<evidence type="ECO:0000256" key="1">
    <source>
        <dbReference type="ARBA" id="ARBA00022490"/>
    </source>
</evidence>
<evidence type="ECO:0000256" key="6">
    <source>
        <dbReference type="PROSITE-ProRule" id="PRU01023"/>
    </source>
</evidence>
<dbReference type="OrthoDB" id="9810297at2"/>
<dbReference type="InterPro" id="IPR023267">
    <property type="entry name" value="RCMT"/>
</dbReference>
<dbReference type="InterPro" id="IPR031341">
    <property type="entry name" value="Methyltr_RsmF_N"/>
</dbReference>
<dbReference type="PANTHER" id="PTHR22807:SF61">
    <property type="entry name" value="NOL1_NOP2_SUN FAMILY PROTEIN _ ANTITERMINATION NUSB DOMAIN-CONTAINING PROTEIN"/>
    <property type="match status" value="1"/>
</dbReference>
<feature type="binding site" evidence="6">
    <location>
        <position position="186"/>
    </location>
    <ligand>
        <name>S-adenosyl-L-methionine</name>
        <dbReference type="ChEBI" id="CHEBI:59789"/>
    </ligand>
</feature>
<dbReference type="PROSITE" id="PS51686">
    <property type="entry name" value="SAM_MT_RSMB_NOP"/>
    <property type="match status" value="1"/>
</dbReference>